<feature type="region of interest" description="Disordered" evidence="1">
    <location>
        <begin position="1"/>
        <end position="21"/>
    </location>
</feature>
<evidence type="ECO:0000256" key="2">
    <source>
        <dbReference type="SAM" id="Phobius"/>
    </source>
</evidence>
<feature type="region of interest" description="Disordered" evidence="1">
    <location>
        <begin position="162"/>
        <end position="201"/>
    </location>
</feature>
<dbReference type="Pfam" id="PF11209">
    <property type="entry name" value="LmeA"/>
    <property type="match status" value="1"/>
</dbReference>
<protein>
    <submittedName>
        <fullName evidence="3">DUF2993 domain-containing protein</fullName>
    </submittedName>
</protein>
<keyword evidence="2" id="KW-1133">Transmembrane helix</keyword>
<feature type="transmembrane region" description="Helical" evidence="2">
    <location>
        <begin position="28"/>
        <end position="50"/>
    </location>
</feature>
<gene>
    <name evidence="3" type="ORF">ACFSYJ_05380</name>
</gene>
<comment type="caution">
    <text evidence="3">The sequence shown here is derived from an EMBL/GenBank/DDBJ whole genome shotgun (WGS) entry which is preliminary data.</text>
</comment>
<dbReference type="RefSeq" id="WP_345395755.1">
    <property type="nucleotide sequence ID" value="NZ_BAABHG010000007.1"/>
</dbReference>
<evidence type="ECO:0000313" key="4">
    <source>
        <dbReference type="Proteomes" id="UP001597419"/>
    </source>
</evidence>
<dbReference type="Proteomes" id="UP001597419">
    <property type="component" value="Unassembled WGS sequence"/>
</dbReference>
<dbReference type="EMBL" id="JBHUKU010000003">
    <property type="protein sequence ID" value="MFD2458015.1"/>
    <property type="molecule type" value="Genomic_DNA"/>
</dbReference>
<evidence type="ECO:0000256" key="1">
    <source>
        <dbReference type="SAM" id="MobiDB-lite"/>
    </source>
</evidence>
<dbReference type="InterPro" id="IPR021373">
    <property type="entry name" value="DUF2993"/>
</dbReference>
<reference evidence="4" key="1">
    <citation type="journal article" date="2019" name="Int. J. Syst. Evol. Microbiol.">
        <title>The Global Catalogue of Microorganisms (GCM) 10K type strain sequencing project: providing services to taxonomists for standard genome sequencing and annotation.</title>
        <authorList>
            <consortium name="The Broad Institute Genomics Platform"/>
            <consortium name="The Broad Institute Genome Sequencing Center for Infectious Disease"/>
            <person name="Wu L."/>
            <person name="Ma J."/>
        </authorList>
    </citation>
    <scope>NUCLEOTIDE SEQUENCE [LARGE SCALE GENOMIC DNA]</scope>
    <source>
        <strain evidence="4">CGMCC 4.7643</strain>
    </source>
</reference>
<organism evidence="3 4">
    <name type="scientific">Amycolatopsis samaneae</name>
    <dbReference type="NCBI Taxonomy" id="664691"/>
    <lineage>
        <taxon>Bacteria</taxon>
        <taxon>Bacillati</taxon>
        <taxon>Actinomycetota</taxon>
        <taxon>Actinomycetes</taxon>
        <taxon>Pseudonocardiales</taxon>
        <taxon>Pseudonocardiaceae</taxon>
        <taxon>Amycolatopsis</taxon>
    </lineage>
</organism>
<sequence>MVNRPVTAPDRPAQGPGSGRRGRRVRRWVIALGILVLLLVGADFGAAAYAEHTISQKVRTQLGLTDDPSVTVHGFPFLTQALSGDYSHIGVTASGVPVGDKLHDVGVNADLENVTAPLSDLTSGNTKSIRIGELTGSVTIKAADLARNAPLDKIENLRIEQSSEDYVRNGDPGKSTSSTPTTTTTTTTTGKDTEQDSPTAGVRLSGNVQIAGEKLEIFCFAMIELHGKEISIVPTRLQFGNDKKTTIVPAAVQKALLPNFRASISTANLPLSVTPTAVRVDSGSVTIKGKANDVSFAQLSAKE</sequence>
<evidence type="ECO:0000313" key="3">
    <source>
        <dbReference type="EMBL" id="MFD2458015.1"/>
    </source>
</evidence>
<keyword evidence="2" id="KW-0812">Transmembrane</keyword>
<name>A0ABW5GCJ0_9PSEU</name>
<keyword evidence="4" id="KW-1185">Reference proteome</keyword>
<keyword evidence="2" id="KW-0472">Membrane</keyword>
<feature type="compositionally biased region" description="Low complexity" evidence="1">
    <location>
        <begin position="170"/>
        <end position="190"/>
    </location>
</feature>
<accession>A0ABW5GCJ0</accession>
<proteinExistence type="predicted"/>